<comment type="caution">
    <text evidence="3">The sequence shown here is derived from an EMBL/GenBank/DDBJ whole genome shotgun (WGS) entry which is preliminary data.</text>
</comment>
<sequence>MAIAPAVPGLDVTVEVNNVALPEYQYENEDAYQYGDKEAISAGHEDSACSVTKYLEVPSGAEFSVRWVLKEPFDNTLPTHAQVMLDGSYLNVPFQETGDKDDARGYKYMKTVSEENGQVFTQTFRFSELEIDDQPHPTEGLKRQLEGIGTITIYMYFVIGEQQIYNPNVPRLELSQLDPMNEKVNQKCAPVRGDVLTHQASLSEPQAMLGSAFHEVQTEKEPFACYTSHYRSTRALKSLGIIPRTPSPSRSPTVEPEEPANPPDLNSMTTEQLIAELSQRREREEKTVRVKREHDEAFGQDGVDYDDVLWTGTRPVRMRAFGELIG</sequence>
<dbReference type="PANTHER" id="PTHR36223:SF1">
    <property type="entry name" value="TRANSCRIPTION ELONGATION FACTOR EAF N-TERMINAL DOMAIN-CONTAINING PROTEIN"/>
    <property type="match status" value="1"/>
</dbReference>
<dbReference type="EMBL" id="SWKV01000046">
    <property type="protein sequence ID" value="KAF3036907.1"/>
    <property type="molecule type" value="Genomic_DNA"/>
</dbReference>
<protein>
    <recommendedName>
        <fullName evidence="2">DUF7918 domain-containing protein</fullName>
    </recommendedName>
</protein>
<feature type="domain" description="DUF7918" evidence="2">
    <location>
        <begin position="9"/>
        <end position="245"/>
    </location>
</feature>
<proteinExistence type="predicted"/>
<dbReference type="Proteomes" id="UP000758155">
    <property type="component" value="Unassembled WGS sequence"/>
</dbReference>
<dbReference type="AlphaFoldDB" id="A0A9P5BZ21"/>
<reference evidence="3" key="1">
    <citation type="submission" date="2019-04" db="EMBL/GenBank/DDBJ databases">
        <title>Sequencing of skin fungus with MAO and IRED activity.</title>
        <authorList>
            <person name="Marsaioli A.J."/>
            <person name="Bonatto J.M.C."/>
            <person name="Reis Junior O."/>
        </authorList>
    </citation>
    <scope>NUCLEOTIDE SEQUENCE</scope>
    <source>
        <strain evidence="3">28M1</strain>
    </source>
</reference>
<dbReference type="Pfam" id="PF25534">
    <property type="entry name" value="DUF7918"/>
    <property type="match status" value="1"/>
</dbReference>
<accession>A0A9P5BZ21</accession>
<gene>
    <name evidence="3" type="ORF">E8E12_003396</name>
</gene>
<evidence type="ECO:0000256" key="1">
    <source>
        <dbReference type="SAM" id="MobiDB-lite"/>
    </source>
</evidence>
<dbReference type="PANTHER" id="PTHR36223">
    <property type="entry name" value="BETA-LACTAMASE-TYPE TRANSPEPTIDASE FOLD DOMAIN CONTAINING PROTEIN"/>
    <property type="match status" value="1"/>
</dbReference>
<evidence type="ECO:0000259" key="2">
    <source>
        <dbReference type="Pfam" id="PF25534"/>
    </source>
</evidence>
<dbReference type="OrthoDB" id="3364132at2759"/>
<evidence type="ECO:0000313" key="4">
    <source>
        <dbReference type="Proteomes" id="UP000758155"/>
    </source>
</evidence>
<dbReference type="InterPro" id="IPR057678">
    <property type="entry name" value="DUF7918"/>
</dbReference>
<organism evidence="3 4">
    <name type="scientific">Didymella heteroderae</name>
    <dbReference type="NCBI Taxonomy" id="1769908"/>
    <lineage>
        <taxon>Eukaryota</taxon>
        <taxon>Fungi</taxon>
        <taxon>Dikarya</taxon>
        <taxon>Ascomycota</taxon>
        <taxon>Pezizomycotina</taxon>
        <taxon>Dothideomycetes</taxon>
        <taxon>Pleosporomycetidae</taxon>
        <taxon>Pleosporales</taxon>
        <taxon>Pleosporineae</taxon>
        <taxon>Didymellaceae</taxon>
        <taxon>Didymella</taxon>
    </lineage>
</organism>
<evidence type="ECO:0000313" key="3">
    <source>
        <dbReference type="EMBL" id="KAF3036907.1"/>
    </source>
</evidence>
<feature type="region of interest" description="Disordered" evidence="1">
    <location>
        <begin position="241"/>
        <end position="266"/>
    </location>
</feature>
<keyword evidence="4" id="KW-1185">Reference proteome</keyword>
<name>A0A9P5BZ21_9PLEO</name>
<feature type="compositionally biased region" description="Low complexity" evidence="1">
    <location>
        <begin position="243"/>
        <end position="254"/>
    </location>
</feature>